<dbReference type="GO" id="GO:0007035">
    <property type="term" value="P:vacuolar acidification"/>
    <property type="evidence" value="ECO:0007669"/>
    <property type="project" value="TreeGrafter"/>
</dbReference>
<dbReference type="GO" id="GO:0046961">
    <property type="term" value="F:proton-transporting ATPase activity, rotational mechanism"/>
    <property type="evidence" value="ECO:0007669"/>
    <property type="project" value="TreeGrafter"/>
</dbReference>
<keyword evidence="2" id="KW-0406">Ion transport</keyword>
<keyword evidence="6" id="KW-1185">Reference proteome</keyword>
<dbReference type="OrthoDB" id="9428300at2759"/>
<feature type="domain" description="ATPase F1/V1/A1 complex alpha/beta subunit N-terminal" evidence="4">
    <location>
        <begin position="45"/>
        <end position="93"/>
    </location>
</feature>
<dbReference type="STRING" id="8496.A0A151MPB9"/>
<accession>A0A151MPB9</accession>
<name>A0A151MPB9_ALLMI</name>
<dbReference type="EMBL" id="AKHW03005607">
    <property type="protein sequence ID" value="KYO26269.1"/>
    <property type="molecule type" value="Genomic_DNA"/>
</dbReference>
<feature type="compositionally biased region" description="Pro residues" evidence="3">
    <location>
        <begin position="8"/>
        <end position="17"/>
    </location>
</feature>
<gene>
    <name evidence="5" type="ORF">Y1Q_0000203</name>
</gene>
<dbReference type="InterPro" id="IPR022879">
    <property type="entry name" value="V-ATPase_su_B/beta"/>
</dbReference>
<reference evidence="5 6" key="1">
    <citation type="journal article" date="2012" name="Genome Biol.">
        <title>Sequencing three crocodilian genomes to illuminate the evolution of archosaurs and amniotes.</title>
        <authorList>
            <person name="St John J.A."/>
            <person name="Braun E.L."/>
            <person name="Isberg S.R."/>
            <person name="Miles L.G."/>
            <person name="Chong A.Y."/>
            <person name="Gongora J."/>
            <person name="Dalzell P."/>
            <person name="Moran C."/>
            <person name="Bed'hom B."/>
            <person name="Abzhanov A."/>
            <person name="Burgess S.C."/>
            <person name="Cooksey A.M."/>
            <person name="Castoe T.A."/>
            <person name="Crawford N.G."/>
            <person name="Densmore L.D."/>
            <person name="Drew J.C."/>
            <person name="Edwards S.V."/>
            <person name="Faircloth B.C."/>
            <person name="Fujita M.K."/>
            <person name="Greenwold M.J."/>
            <person name="Hoffmann F.G."/>
            <person name="Howard J.M."/>
            <person name="Iguchi T."/>
            <person name="Janes D.E."/>
            <person name="Khan S.Y."/>
            <person name="Kohno S."/>
            <person name="de Koning A.J."/>
            <person name="Lance S.L."/>
            <person name="McCarthy F.M."/>
            <person name="McCormack J.E."/>
            <person name="Merchant M.E."/>
            <person name="Peterson D.G."/>
            <person name="Pollock D.D."/>
            <person name="Pourmand N."/>
            <person name="Raney B.J."/>
            <person name="Roessler K.A."/>
            <person name="Sanford J.R."/>
            <person name="Sawyer R.H."/>
            <person name="Schmidt C.J."/>
            <person name="Triplett E.W."/>
            <person name="Tuberville T.D."/>
            <person name="Venegas-Anaya M."/>
            <person name="Howard J.T."/>
            <person name="Jarvis E.D."/>
            <person name="Guillette L.J.Jr."/>
            <person name="Glenn T.C."/>
            <person name="Green R.E."/>
            <person name="Ray D.A."/>
        </authorList>
    </citation>
    <scope>NUCLEOTIDE SEQUENCE [LARGE SCALE GENOMIC DNA]</scope>
    <source>
        <strain evidence="5">KSC_2009_1</strain>
    </source>
</reference>
<organism evidence="5 6">
    <name type="scientific">Alligator mississippiensis</name>
    <name type="common">American alligator</name>
    <dbReference type="NCBI Taxonomy" id="8496"/>
    <lineage>
        <taxon>Eukaryota</taxon>
        <taxon>Metazoa</taxon>
        <taxon>Chordata</taxon>
        <taxon>Craniata</taxon>
        <taxon>Vertebrata</taxon>
        <taxon>Euteleostomi</taxon>
        <taxon>Archelosauria</taxon>
        <taxon>Archosauria</taxon>
        <taxon>Crocodylia</taxon>
        <taxon>Alligatoridae</taxon>
        <taxon>Alligatorinae</taxon>
        <taxon>Alligator</taxon>
    </lineage>
</organism>
<evidence type="ECO:0000313" key="6">
    <source>
        <dbReference type="Proteomes" id="UP000050525"/>
    </source>
</evidence>
<dbReference type="Pfam" id="PF02874">
    <property type="entry name" value="ATP-synt_ab_N"/>
    <property type="match status" value="1"/>
</dbReference>
<dbReference type="PANTHER" id="PTHR43389:SF1">
    <property type="entry name" value="V-TYPE PROTON ATPASE SUBUNIT B, KIDNEY ISOFORM"/>
    <property type="match status" value="1"/>
</dbReference>
<dbReference type="Gene3D" id="3.40.50.12240">
    <property type="match status" value="1"/>
</dbReference>
<evidence type="ECO:0000256" key="1">
    <source>
        <dbReference type="ARBA" id="ARBA00022448"/>
    </source>
</evidence>
<evidence type="ECO:0000256" key="2">
    <source>
        <dbReference type="ARBA" id="ARBA00023065"/>
    </source>
</evidence>
<feature type="region of interest" description="Disordered" evidence="3">
    <location>
        <begin position="1"/>
        <end position="20"/>
    </location>
</feature>
<dbReference type="AlphaFoldDB" id="A0A151MPB9"/>
<keyword evidence="1" id="KW-0813">Transport</keyword>
<evidence type="ECO:0000259" key="4">
    <source>
        <dbReference type="Pfam" id="PF02874"/>
    </source>
</evidence>
<evidence type="ECO:0000256" key="3">
    <source>
        <dbReference type="SAM" id="MobiDB-lite"/>
    </source>
</evidence>
<evidence type="ECO:0000313" key="5">
    <source>
        <dbReference type="EMBL" id="KYO26269.1"/>
    </source>
</evidence>
<dbReference type="InterPro" id="IPR004100">
    <property type="entry name" value="ATPase_F1/V1/A1_a/bsu_N"/>
</dbReference>
<protein>
    <recommendedName>
        <fullName evidence="4">ATPase F1/V1/A1 complex alpha/beta subunit N-terminal domain-containing protein</fullName>
    </recommendedName>
</protein>
<dbReference type="GO" id="GO:0046034">
    <property type="term" value="P:ATP metabolic process"/>
    <property type="evidence" value="ECO:0007669"/>
    <property type="project" value="InterPro"/>
</dbReference>
<dbReference type="CDD" id="cd18118">
    <property type="entry name" value="ATP-synt_V_A-type_beta_N"/>
    <property type="match status" value="1"/>
</dbReference>
<dbReference type="PANTHER" id="PTHR43389">
    <property type="entry name" value="V-TYPE PROTON ATPASE SUBUNIT B"/>
    <property type="match status" value="1"/>
</dbReference>
<dbReference type="KEGG" id="amj:109285913"/>
<dbReference type="Proteomes" id="UP000050525">
    <property type="component" value="Unassembled WGS sequence"/>
</dbReference>
<proteinExistence type="predicted"/>
<sequence length="113" mass="12194">MATKVQLRPPPPLPPPLGTTAGVREHICAVTRNYTTSPRLTYQTVSGVNGPLVVLDNVKFAQYAEIVNFTLPNGTARSGQVLEVVGSKAIVQVRHPPAHLPAQTSQAQDIYLR</sequence>
<comment type="caution">
    <text evidence="5">The sequence shown here is derived from an EMBL/GenBank/DDBJ whole genome shotgun (WGS) entry which is preliminary data.</text>
</comment>